<dbReference type="SMART" id="SM00220">
    <property type="entry name" value="S_TKc"/>
    <property type="match status" value="1"/>
</dbReference>
<evidence type="ECO:0000313" key="7">
    <source>
        <dbReference type="Proteomes" id="UP000549394"/>
    </source>
</evidence>
<dbReference type="GO" id="GO:0004672">
    <property type="term" value="F:protein kinase activity"/>
    <property type="evidence" value="ECO:0007669"/>
    <property type="project" value="InterPro"/>
</dbReference>
<dbReference type="InterPro" id="IPR000719">
    <property type="entry name" value="Prot_kinase_dom"/>
</dbReference>
<dbReference type="GO" id="GO:0005524">
    <property type="term" value="F:ATP binding"/>
    <property type="evidence" value="ECO:0007669"/>
    <property type="project" value="UniProtKB-KW"/>
</dbReference>
<evidence type="ECO:0000259" key="5">
    <source>
        <dbReference type="PROSITE" id="PS50011"/>
    </source>
</evidence>
<dbReference type="CDD" id="cd22666">
    <property type="entry name" value="FHA_CHK2"/>
    <property type="match status" value="1"/>
</dbReference>
<dbReference type="PANTHER" id="PTHR24347">
    <property type="entry name" value="SERINE/THREONINE-PROTEIN KINASE"/>
    <property type="match status" value="1"/>
</dbReference>
<feature type="domain" description="FHA" evidence="4">
    <location>
        <begin position="77"/>
        <end position="135"/>
    </location>
</feature>
<dbReference type="InterPro" id="IPR011009">
    <property type="entry name" value="Kinase-like_dom_sf"/>
</dbReference>
<feature type="region of interest" description="Disordered" evidence="3">
    <location>
        <begin position="6"/>
        <end position="46"/>
    </location>
</feature>
<accession>A0A7I8VG56</accession>
<comment type="caution">
    <text evidence="6">The sequence shown here is derived from an EMBL/GenBank/DDBJ whole genome shotgun (WGS) entry which is preliminary data.</text>
</comment>
<dbReference type="SUPFAM" id="SSF56112">
    <property type="entry name" value="Protein kinase-like (PK-like)"/>
    <property type="match status" value="1"/>
</dbReference>
<dbReference type="PROSITE" id="PS50011">
    <property type="entry name" value="PROTEIN_KINASE_DOM"/>
    <property type="match status" value="1"/>
</dbReference>
<reference evidence="6 7" key="1">
    <citation type="submission" date="2020-08" db="EMBL/GenBank/DDBJ databases">
        <authorList>
            <person name="Hejnol A."/>
        </authorList>
    </citation>
    <scope>NUCLEOTIDE SEQUENCE [LARGE SCALE GENOMIC DNA]</scope>
</reference>
<dbReference type="Gene3D" id="1.10.510.10">
    <property type="entry name" value="Transferase(Phosphotransferase) domain 1"/>
    <property type="match status" value="1"/>
</dbReference>
<dbReference type="AlphaFoldDB" id="A0A7I8VG56"/>
<feature type="compositionally biased region" description="Low complexity" evidence="3">
    <location>
        <begin position="8"/>
        <end position="17"/>
    </location>
</feature>
<keyword evidence="1" id="KW-0547">Nucleotide-binding</keyword>
<dbReference type="SMART" id="SM00240">
    <property type="entry name" value="FHA"/>
    <property type="match status" value="1"/>
</dbReference>
<dbReference type="FunFam" id="3.30.200.20:FF:000255">
    <property type="entry name" value="serine/threonine-protein kinase Chk2 isoform X1"/>
    <property type="match status" value="1"/>
</dbReference>
<feature type="compositionally biased region" description="Polar residues" evidence="3">
    <location>
        <begin position="18"/>
        <end position="30"/>
    </location>
</feature>
<dbReference type="Gene3D" id="3.30.200.20">
    <property type="entry name" value="Phosphorylase Kinase, domain 1"/>
    <property type="match status" value="1"/>
</dbReference>
<proteinExistence type="predicted"/>
<dbReference type="SUPFAM" id="SSF49879">
    <property type="entry name" value="SMAD/FHA domain"/>
    <property type="match status" value="1"/>
</dbReference>
<organism evidence="6 7">
    <name type="scientific">Dimorphilus gyrociliatus</name>
    <dbReference type="NCBI Taxonomy" id="2664684"/>
    <lineage>
        <taxon>Eukaryota</taxon>
        <taxon>Metazoa</taxon>
        <taxon>Spiralia</taxon>
        <taxon>Lophotrochozoa</taxon>
        <taxon>Annelida</taxon>
        <taxon>Polychaeta</taxon>
        <taxon>Polychaeta incertae sedis</taxon>
        <taxon>Dinophilidae</taxon>
        <taxon>Dimorphilus</taxon>
    </lineage>
</organism>
<evidence type="ECO:0000256" key="2">
    <source>
        <dbReference type="ARBA" id="ARBA00022840"/>
    </source>
</evidence>
<dbReference type="InterPro" id="IPR000253">
    <property type="entry name" value="FHA_dom"/>
</dbReference>
<evidence type="ECO:0000313" key="6">
    <source>
        <dbReference type="EMBL" id="CAD5115332.1"/>
    </source>
</evidence>
<sequence>MVQAILTSQSQKSLSSQDIESIGSQGSMSAPTLEWDSNEQSSGEEIEVEKTKVWGKLFPVGKHFEYLGVTDLIQESYSVGRADDCTITLQGDDDPNFLLYSKKHFEIRREKLSTGEHVFLLDCSSNGTLVNGVKVGKNNKQALNNNDEICLTIKKQLAFIYMASDSNEDAQFPKELRTKYTISKVLGRGACGEVRLAFEKGSCNKVAIKIIKKRNFSQNTKMMSKEQTLNEVRILKALKHPFIISIEDVVDTDDGLFIVLELMEGGELFDRVVSVGQLEEKVAKFYFYQIVLAIKYLHDQGITHRDLKPENILLLSDKEDTVVKVTDFGLSKFVDSKTLMTTFCGTPNYLAPEVLITNGMGSYTNAIDCWSLGVILFIMLVGYPPFSDERTDMELSKQIKEGNVDYPKKYWNGISKNAIDLCRKLLTVDIKKRYSMEQCLTHPWLQDDNIKAKTRNISGGLMLPPSSLPKKRKGEIETLDIPAKK</sequence>
<name>A0A7I8VG56_9ANNE</name>
<keyword evidence="2" id="KW-0067">ATP-binding</keyword>
<keyword evidence="7" id="KW-1185">Reference proteome</keyword>
<dbReference type="FunFam" id="1.10.510.10:FF:000571">
    <property type="entry name" value="Maternal embryonic leucine zipper kinase"/>
    <property type="match status" value="1"/>
</dbReference>
<dbReference type="Pfam" id="PF00069">
    <property type="entry name" value="Pkinase"/>
    <property type="match status" value="1"/>
</dbReference>
<dbReference type="InterPro" id="IPR008984">
    <property type="entry name" value="SMAD_FHA_dom_sf"/>
</dbReference>
<dbReference type="InterPro" id="IPR008271">
    <property type="entry name" value="Ser/Thr_kinase_AS"/>
</dbReference>
<dbReference type="PROSITE" id="PS00108">
    <property type="entry name" value="PROTEIN_KINASE_ST"/>
    <property type="match status" value="1"/>
</dbReference>
<dbReference type="EMBL" id="CAJFCJ010000006">
    <property type="protein sequence ID" value="CAD5115332.1"/>
    <property type="molecule type" value="Genomic_DNA"/>
</dbReference>
<protein>
    <submittedName>
        <fullName evidence="6">DgyrCDS4314</fullName>
    </submittedName>
</protein>
<evidence type="ECO:0000259" key="4">
    <source>
        <dbReference type="PROSITE" id="PS50006"/>
    </source>
</evidence>
<dbReference type="Proteomes" id="UP000549394">
    <property type="component" value="Unassembled WGS sequence"/>
</dbReference>
<dbReference type="OrthoDB" id="40902at2759"/>
<gene>
    <name evidence="6" type="ORF">DGYR_LOCUS4083</name>
</gene>
<evidence type="ECO:0000256" key="3">
    <source>
        <dbReference type="SAM" id="MobiDB-lite"/>
    </source>
</evidence>
<feature type="domain" description="Protein kinase" evidence="5">
    <location>
        <begin position="180"/>
        <end position="445"/>
    </location>
</feature>
<dbReference type="Gene3D" id="2.60.200.20">
    <property type="match status" value="1"/>
</dbReference>
<dbReference type="Pfam" id="PF00498">
    <property type="entry name" value="FHA"/>
    <property type="match status" value="1"/>
</dbReference>
<dbReference type="PROSITE" id="PS50006">
    <property type="entry name" value="FHA_DOMAIN"/>
    <property type="match status" value="1"/>
</dbReference>
<evidence type="ECO:0000256" key="1">
    <source>
        <dbReference type="ARBA" id="ARBA00022741"/>
    </source>
</evidence>